<sequence length="150" mass="16166">MTRNPPRRLADALWRGARGHCPRCDEARLFAAWLRPVAQCPACAQDWRGHSADDFPPYLAILVTGHVMAPVIIALGLHTTLSWPVMMAVCLTITVTMVLGLLQPAKGAVIALQWWLGLHGFAGAPGKALAPGAASTRENAAIETRPRNET</sequence>
<protein>
    <submittedName>
        <fullName evidence="2">Uncharacterized protein (DUF983 family)</fullName>
    </submittedName>
</protein>
<organism evidence="2 3">
    <name type="scientific">Novosphingobium capsulatum</name>
    <dbReference type="NCBI Taxonomy" id="13688"/>
    <lineage>
        <taxon>Bacteria</taxon>
        <taxon>Pseudomonadati</taxon>
        <taxon>Pseudomonadota</taxon>
        <taxon>Alphaproteobacteria</taxon>
        <taxon>Sphingomonadales</taxon>
        <taxon>Sphingomonadaceae</taxon>
        <taxon>Novosphingobium</taxon>
    </lineage>
</organism>
<evidence type="ECO:0000313" key="2">
    <source>
        <dbReference type="EMBL" id="MDR6512652.1"/>
    </source>
</evidence>
<dbReference type="EMBL" id="JAVDRD010000011">
    <property type="protein sequence ID" value="MDR6512652.1"/>
    <property type="molecule type" value="Genomic_DNA"/>
</dbReference>
<accession>A0ABU1MQU9</accession>
<feature type="transmembrane region" description="Helical" evidence="1">
    <location>
        <begin position="58"/>
        <end position="77"/>
    </location>
</feature>
<dbReference type="RefSeq" id="WP_084391097.1">
    <property type="nucleotide sequence ID" value="NZ_CP140000.1"/>
</dbReference>
<keyword evidence="1" id="KW-0812">Transmembrane</keyword>
<dbReference type="InterPro" id="IPR009325">
    <property type="entry name" value="DUF983"/>
</dbReference>
<dbReference type="Pfam" id="PF06170">
    <property type="entry name" value="DUF983"/>
    <property type="match status" value="1"/>
</dbReference>
<keyword evidence="1" id="KW-1133">Transmembrane helix</keyword>
<name>A0ABU1MQU9_9SPHN</name>
<gene>
    <name evidence="2" type="ORF">J2792_003537</name>
</gene>
<keyword evidence="1" id="KW-0472">Membrane</keyword>
<keyword evidence="3" id="KW-1185">Reference proteome</keyword>
<reference evidence="2 3" key="1">
    <citation type="submission" date="2023-07" db="EMBL/GenBank/DDBJ databases">
        <title>Sorghum-associated microbial communities from plants grown in Nebraska, USA.</title>
        <authorList>
            <person name="Schachtman D."/>
        </authorList>
    </citation>
    <scope>NUCLEOTIDE SEQUENCE [LARGE SCALE GENOMIC DNA]</scope>
    <source>
        <strain evidence="2 3">DS1027</strain>
    </source>
</reference>
<comment type="caution">
    <text evidence="2">The sequence shown here is derived from an EMBL/GenBank/DDBJ whole genome shotgun (WGS) entry which is preliminary data.</text>
</comment>
<feature type="transmembrane region" description="Helical" evidence="1">
    <location>
        <begin position="83"/>
        <end position="102"/>
    </location>
</feature>
<evidence type="ECO:0000256" key="1">
    <source>
        <dbReference type="SAM" id="Phobius"/>
    </source>
</evidence>
<dbReference type="Proteomes" id="UP001184150">
    <property type="component" value="Unassembled WGS sequence"/>
</dbReference>
<evidence type="ECO:0000313" key="3">
    <source>
        <dbReference type="Proteomes" id="UP001184150"/>
    </source>
</evidence>
<proteinExistence type="predicted"/>